<name>A0A8S3XF67_PARAO</name>
<dbReference type="AlphaFoldDB" id="A0A8S3XF67"/>
<keyword evidence="3" id="KW-1185">Reference proteome</keyword>
<proteinExistence type="predicted"/>
<evidence type="ECO:0000313" key="3">
    <source>
        <dbReference type="Proteomes" id="UP000691718"/>
    </source>
</evidence>
<organism evidence="2 3">
    <name type="scientific">Parnassius apollo</name>
    <name type="common">Apollo butterfly</name>
    <name type="synonym">Papilio apollo</name>
    <dbReference type="NCBI Taxonomy" id="110799"/>
    <lineage>
        <taxon>Eukaryota</taxon>
        <taxon>Metazoa</taxon>
        <taxon>Ecdysozoa</taxon>
        <taxon>Arthropoda</taxon>
        <taxon>Hexapoda</taxon>
        <taxon>Insecta</taxon>
        <taxon>Pterygota</taxon>
        <taxon>Neoptera</taxon>
        <taxon>Endopterygota</taxon>
        <taxon>Lepidoptera</taxon>
        <taxon>Glossata</taxon>
        <taxon>Ditrysia</taxon>
        <taxon>Papilionoidea</taxon>
        <taxon>Papilionidae</taxon>
        <taxon>Parnassiinae</taxon>
        <taxon>Parnassini</taxon>
        <taxon>Parnassius</taxon>
        <taxon>Parnassius</taxon>
    </lineage>
</organism>
<feature type="compositionally biased region" description="Polar residues" evidence="1">
    <location>
        <begin position="63"/>
        <end position="72"/>
    </location>
</feature>
<accession>A0A8S3XF67</accession>
<evidence type="ECO:0000256" key="1">
    <source>
        <dbReference type="SAM" id="MobiDB-lite"/>
    </source>
</evidence>
<feature type="region of interest" description="Disordered" evidence="1">
    <location>
        <begin position="58"/>
        <end position="99"/>
    </location>
</feature>
<dbReference type="EMBL" id="CAJQZP010001094">
    <property type="protein sequence ID" value="CAG5016227.1"/>
    <property type="molecule type" value="Genomic_DNA"/>
</dbReference>
<comment type="caution">
    <text evidence="2">The sequence shown here is derived from an EMBL/GenBank/DDBJ whole genome shotgun (WGS) entry which is preliminary data.</text>
</comment>
<gene>
    <name evidence="2" type="ORF">PAPOLLO_LOCUS16495</name>
</gene>
<dbReference type="Proteomes" id="UP000691718">
    <property type="component" value="Unassembled WGS sequence"/>
</dbReference>
<sequence length="148" mass="16771">MILNNNNNRNGKSQASRAEFLYKLSLDLMLPYIKDRLKIPNLRHKIRDKIESVISEHRKLDSDNQGTLSGTSIRRVDNTESLRDSQIDNEEGSQERATKAKQGRCGICKPKGDKKFTAKCSNCSVFICKLHRSLVCVNYSSNILLTKG</sequence>
<reference evidence="2" key="1">
    <citation type="submission" date="2021-04" db="EMBL/GenBank/DDBJ databases">
        <authorList>
            <person name="Tunstrom K."/>
        </authorList>
    </citation>
    <scope>NUCLEOTIDE SEQUENCE</scope>
</reference>
<protein>
    <submittedName>
        <fullName evidence="2">(apollo) hypothetical protein</fullName>
    </submittedName>
</protein>
<evidence type="ECO:0000313" key="2">
    <source>
        <dbReference type="EMBL" id="CAG5016227.1"/>
    </source>
</evidence>
<feature type="compositionally biased region" description="Basic and acidic residues" evidence="1">
    <location>
        <begin position="74"/>
        <end position="86"/>
    </location>
</feature>